<sequence>MSSALLLPLVTCSAVLVASGVAKLRDPAALDHAVVSLRVPAPFDGRLARRALPWVEIGLGVWLLLGTGVLHVLLAFAVLVLLGAYTALVARALRGPDPAECGCFGALGDSRVTRATLARNVLLVVAALATLVAALRDVAFLPAALAGDLGLWGWLLAAGLTAGIAALVTWRSDGGAASSAGLAPAYDEDGEYVRREIPEVQVLTDDGDLLLLGNEVRLAARLLVFLSPGCGPCQRIGPLVPQWAQDLDPVRVHVVLFGRPGALARLPHLRGHAWFDPHGVAMRTLGQGTPSAVLLGADGLLAGGPVSGEEAVVDFVEEVRRHLGLGTTPVAEADTGGSESVAPAVSDAP</sequence>
<dbReference type="Proteomes" id="UP000287866">
    <property type="component" value="Unassembled WGS sequence"/>
</dbReference>
<name>A0A8T6R6E1_9MICO</name>
<evidence type="ECO:0000313" key="8">
    <source>
        <dbReference type="EMBL" id="NHA69030.1"/>
    </source>
</evidence>
<proteinExistence type="predicted"/>
<evidence type="ECO:0000256" key="3">
    <source>
        <dbReference type="ARBA" id="ARBA00022989"/>
    </source>
</evidence>
<dbReference type="GO" id="GO:0030416">
    <property type="term" value="P:methylamine metabolic process"/>
    <property type="evidence" value="ECO:0007669"/>
    <property type="project" value="InterPro"/>
</dbReference>
<feature type="domain" description="Methylamine utilisation protein MauE" evidence="7">
    <location>
        <begin position="7"/>
        <end position="131"/>
    </location>
</feature>
<evidence type="ECO:0000259" key="7">
    <source>
        <dbReference type="Pfam" id="PF07291"/>
    </source>
</evidence>
<evidence type="ECO:0000313" key="9">
    <source>
        <dbReference type="Proteomes" id="UP000287866"/>
    </source>
</evidence>
<comment type="subcellular location">
    <subcellularLocation>
        <location evidence="1">Membrane</location>
        <topology evidence="1">Multi-pass membrane protein</topology>
    </subcellularLocation>
</comment>
<keyword evidence="4 6" id="KW-0472">Membrane</keyword>
<gene>
    <name evidence="8" type="ORF">EPD83_013350</name>
</gene>
<dbReference type="RefSeq" id="WP_165566699.1">
    <property type="nucleotide sequence ID" value="NZ_SAYU02000044.1"/>
</dbReference>
<dbReference type="Pfam" id="PF07291">
    <property type="entry name" value="MauE"/>
    <property type="match status" value="1"/>
</dbReference>
<keyword evidence="9" id="KW-1185">Reference proteome</keyword>
<organism evidence="8 9">
    <name type="scientific">Phycicoccus flavus</name>
    <dbReference type="NCBI Taxonomy" id="2502783"/>
    <lineage>
        <taxon>Bacteria</taxon>
        <taxon>Bacillati</taxon>
        <taxon>Actinomycetota</taxon>
        <taxon>Actinomycetes</taxon>
        <taxon>Micrococcales</taxon>
        <taxon>Intrasporangiaceae</taxon>
        <taxon>Phycicoccus</taxon>
    </lineage>
</organism>
<dbReference type="GO" id="GO:0016020">
    <property type="term" value="C:membrane"/>
    <property type="evidence" value="ECO:0007669"/>
    <property type="project" value="UniProtKB-SubCell"/>
</dbReference>
<feature type="region of interest" description="Disordered" evidence="5">
    <location>
        <begin position="326"/>
        <end position="349"/>
    </location>
</feature>
<dbReference type="EMBL" id="SAYU02000044">
    <property type="protein sequence ID" value="NHA69030.1"/>
    <property type="molecule type" value="Genomic_DNA"/>
</dbReference>
<feature type="transmembrane region" description="Helical" evidence="6">
    <location>
        <begin position="151"/>
        <end position="170"/>
    </location>
</feature>
<reference evidence="8" key="1">
    <citation type="submission" date="2020-03" db="EMBL/GenBank/DDBJ databases">
        <title>Phycicoccus flavus sp. nov., a novel endophytic actinobacterium isolated from branch of Kandelia candel.</title>
        <authorList>
            <person name="Tuo L."/>
        </authorList>
    </citation>
    <scope>NUCLEOTIDE SEQUENCE</scope>
    <source>
        <strain evidence="8">CMS6Z-2</strain>
    </source>
</reference>
<evidence type="ECO:0000256" key="5">
    <source>
        <dbReference type="SAM" id="MobiDB-lite"/>
    </source>
</evidence>
<dbReference type="SUPFAM" id="SSF52833">
    <property type="entry name" value="Thioredoxin-like"/>
    <property type="match status" value="1"/>
</dbReference>
<accession>A0A8T6R6E1</accession>
<feature type="transmembrane region" description="Helical" evidence="6">
    <location>
        <begin position="59"/>
        <end position="85"/>
    </location>
</feature>
<evidence type="ECO:0000256" key="4">
    <source>
        <dbReference type="ARBA" id="ARBA00023136"/>
    </source>
</evidence>
<evidence type="ECO:0000256" key="2">
    <source>
        <dbReference type="ARBA" id="ARBA00022692"/>
    </source>
</evidence>
<feature type="transmembrane region" description="Helical" evidence="6">
    <location>
        <begin position="121"/>
        <end position="145"/>
    </location>
</feature>
<comment type="caution">
    <text evidence="8">The sequence shown here is derived from an EMBL/GenBank/DDBJ whole genome shotgun (WGS) entry which is preliminary data.</text>
</comment>
<feature type="non-terminal residue" evidence="8">
    <location>
        <position position="1"/>
    </location>
</feature>
<evidence type="ECO:0000256" key="1">
    <source>
        <dbReference type="ARBA" id="ARBA00004141"/>
    </source>
</evidence>
<protein>
    <recommendedName>
        <fullName evidence="7">Methylamine utilisation protein MauE domain-containing protein</fullName>
    </recommendedName>
</protein>
<keyword evidence="3 6" id="KW-1133">Transmembrane helix</keyword>
<dbReference type="InterPro" id="IPR009908">
    <property type="entry name" value="Methylamine_util_MauE"/>
</dbReference>
<dbReference type="AlphaFoldDB" id="A0A8T6R6E1"/>
<dbReference type="InterPro" id="IPR036249">
    <property type="entry name" value="Thioredoxin-like_sf"/>
</dbReference>
<evidence type="ECO:0000256" key="6">
    <source>
        <dbReference type="SAM" id="Phobius"/>
    </source>
</evidence>
<keyword evidence="2 6" id="KW-0812">Transmembrane</keyword>